<evidence type="ECO:0000256" key="2">
    <source>
        <dbReference type="ARBA" id="ARBA00022475"/>
    </source>
</evidence>
<feature type="transmembrane region" description="Helical" evidence="6">
    <location>
        <begin position="154"/>
        <end position="176"/>
    </location>
</feature>
<evidence type="ECO:0000256" key="1">
    <source>
        <dbReference type="ARBA" id="ARBA00004651"/>
    </source>
</evidence>
<name>A0A1H9NHR9_9ACTN</name>
<dbReference type="Pfam" id="PF01943">
    <property type="entry name" value="Polysacc_synt"/>
    <property type="match status" value="1"/>
</dbReference>
<evidence type="ECO:0000256" key="3">
    <source>
        <dbReference type="ARBA" id="ARBA00022692"/>
    </source>
</evidence>
<dbReference type="RefSeq" id="WP_091007939.1">
    <property type="nucleotide sequence ID" value="NZ_FOGP01000001.1"/>
</dbReference>
<evidence type="ECO:0000313" key="7">
    <source>
        <dbReference type="EMBL" id="SER35524.1"/>
    </source>
</evidence>
<keyword evidence="4 6" id="KW-1133">Transmembrane helix</keyword>
<dbReference type="GO" id="GO:0005886">
    <property type="term" value="C:plasma membrane"/>
    <property type="evidence" value="ECO:0007669"/>
    <property type="project" value="UniProtKB-SubCell"/>
</dbReference>
<dbReference type="PANTHER" id="PTHR30250">
    <property type="entry name" value="PST FAMILY PREDICTED COLANIC ACID TRANSPORTER"/>
    <property type="match status" value="1"/>
</dbReference>
<dbReference type="InterPro" id="IPR002797">
    <property type="entry name" value="Polysacc_synth"/>
</dbReference>
<feature type="transmembrane region" description="Helical" evidence="6">
    <location>
        <begin position="338"/>
        <end position="363"/>
    </location>
</feature>
<accession>A0A1H9NHR9</accession>
<evidence type="ECO:0000256" key="5">
    <source>
        <dbReference type="ARBA" id="ARBA00023136"/>
    </source>
</evidence>
<dbReference type="PANTHER" id="PTHR30250:SF11">
    <property type="entry name" value="O-ANTIGEN TRANSPORTER-RELATED"/>
    <property type="match status" value="1"/>
</dbReference>
<evidence type="ECO:0000256" key="4">
    <source>
        <dbReference type="ARBA" id="ARBA00022989"/>
    </source>
</evidence>
<keyword evidence="5 6" id="KW-0472">Membrane</keyword>
<feature type="transmembrane region" description="Helical" evidence="6">
    <location>
        <begin position="21"/>
        <end position="39"/>
    </location>
</feature>
<feature type="transmembrane region" description="Helical" evidence="6">
    <location>
        <begin position="306"/>
        <end position="326"/>
    </location>
</feature>
<sequence length="431" mass="47470">MGPISPEKIRGLIERPSVKNGMWMYLLQLFNTVIPLLTLPYVTRILGRDGYGLFSIALNFVGYLQVVVEYGFGMSATRKVAVRAGDDHDLLERTFSCVLFARVALTVACFAVTAVYCLFNTSLVVQCTCLAVMFSSILGYCVQQNWLFQGMQDMKFISIVNIVGRTVSTVLIFLLVKRADDLYLYCLLYSVSPIISGFAGLIVAKRAYALKVIRVGVGDVLAELKDGFFVFTTQLSSKVFGAIGVTILGVFCVPEVVGSFAAIQKIPTMMMMLWAPVSQVLYPIASRRLSQSFSAGYAFVMRVRRYALLTFGAACLVIALFSHFIVTLAFGPEYGRDFYWTIPLLGWLLAGINNNFFGIQVLLGSGHDKEYSTCFQIGVAATLVLNLVLIWLFGGDGAAWAPLASELVLTGLLYRQVSRLRRESREGEGAA</sequence>
<gene>
    <name evidence="7" type="ORF">SAMN05216446_0496</name>
</gene>
<feature type="transmembrane region" description="Helical" evidence="6">
    <location>
        <begin position="94"/>
        <end position="116"/>
    </location>
</feature>
<evidence type="ECO:0000313" key="8">
    <source>
        <dbReference type="Proteomes" id="UP000199128"/>
    </source>
</evidence>
<protein>
    <submittedName>
        <fullName evidence="7">Polysaccharide transporter, PST family</fullName>
    </submittedName>
</protein>
<reference evidence="8" key="1">
    <citation type="submission" date="2016-10" db="EMBL/GenBank/DDBJ databases">
        <authorList>
            <person name="Varghese N."/>
            <person name="Submissions S."/>
        </authorList>
    </citation>
    <scope>NUCLEOTIDE SEQUENCE [LARGE SCALE GENOMIC DNA]</scope>
    <source>
        <strain evidence="8">KHGC19</strain>
    </source>
</reference>
<feature type="transmembrane region" description="Helical" evidence="6">
    <location>
        <begin position="239"/>
        <end position="263"/>
    </location>
</feature>
<dbReference type="AlphaFoldDB" id="A0A1H9NHR9"/>
<dbReference type="InterPro" id="IPR050833">
    <property type="entry name" value="Poly_Biosynth_Transport"/>
</dbReference>
<dbReference type="EMBL" id="FOGP01000001">
    <property type="protein sequence ID" value="SER35524.1"/>
    <property type="molecule type" value="Genomic_DNA"/>
</dbReference>
<keyword evidence="3 6" id="KW-0812">Transmembrane</keyword>
<feature type="transmembrane region" description="Helical" evidence="6">
    <location>
        <begin position="182"/>
        <end position="204"/>
    </location>
</feature>
<evidence type="ECO:0000256" key="6">
    <source>
        <dbReference type="SAM" id="Phobius"/>
    </source>
</evidence>
<proteinExistence type="predicted"/>
<feature type="transmembrane region" description="Helical" evidence="6">
    <location>
        <begin position="51"/>
        <end position="73"/>
    </location>
</feature>
<organism evidence="7 8">
    <name type="scientific">Parafannyhessea umbonata</name>
    <dbReference type="NCBI Taxonomy" id="604330"/>
    <lineage>
        <taxon>Bacteria</taxon>
        <taxon>Bacillati</taxon>
        <taxon>Actinomycetota</taxon>
        <taxon>Coriobacteriia</taxon>
        <taxon>Coriobacteriales</taxon>
        <taxon>Atopobiaceae</taxon>
        <taxon>Parafannyhessea</taxon>
    </lineage>
</organism>
<dbReference type="CDD" id="cd13128">
    <property type="entry name" value="MATE_Wzx_like"/>
    <property type="match status" value="1"/>
</dbReference>
<feature type="transmembrane region" description="Helical" evidence="6">
    <location>
        <begin position="375"/>
        <end position="393"/>
    </location>
</feature>
<keyword evidence="2" id="KW-1003">Cell membrane</keyword>
<comment type="subcellular location">
    <subcellularLocation>
        <location evidence="1">Cell membrane</location>
        <topology evidence="1">Multi-pass membrane protein</topology>
    </subcellularLocation>
</comment>
<dbReference type="Proteomes" id="UP000199128">
    <property type="component" value="Unassembled WGS sequence"/>
</dbReference>